<keyword evidence="4" id="KW-1185">Reference proteome</keyword>
<dbReference type="AlphaFoldDB" id="A0A222VIH3"/>
<feature type="compositionally biased region" description="Pro residues" evidence="1">
    <location>
        <begin position="149"/>
        <end position="160"/>
    </location>
</feature>
<keyword evidence="2" id="KW-0472">Membrane</keyword>
<proteinExistence type="predicted"/>
<protein>
    <submittedName>
        <fullName evidence="3">Uncharacterized protein</fullName>
    </submittedName>
</protein>
<feature type="region of interest" description="Disordered" evidence="1">
    <location>
        <begin position="143"/>
        <end position="169"/>
    </location>
</feature>
<accession>A0A222VIH3</accession>
<feature type="compositionally biased region" description="Low complexity" evidence="1">
    <location>
        <begin position="78"/>
        <end position="96"/>
    </location>
</feature>
<dbReference type="RefSeq" id="WP_091801082.1">
    <property type="nucleotide sequence ID" value="NZ_CP016353.1"/>
</dbReference>
<gene>
    <name evidence="3" type="ORF">SAMN05421630_10350</name>
</gene>
<dbReference type="Proteomes" id="UP000199494">
    <property type="component" value="Unassembled WGS sequence"/>
</dbReference>
<organism evidence="3 4">
    <name type="scientific">Prauserella marina</name>
    <dbReference type="NCBI Taxonomy" id="530584"/>
    <lineage>
        <taxon>Bacteria</taxon>
        <taxon>Bacillati</taxon>
        <taxon>Actinomycetota</taxon>
        <taxon>Actinomycetes</taxon>
        <taxon>Pseudonocardiales</taxon>
        <taxon>Pseudonocardiaceae</taxon>
        <taxon>Prauserella</taxon>
    </lineage>
</organism>
<feature type="transmembrane region" description="Helical" evidence="2">
    <location>
        <begin position="175"/>
        <end position="197"/>
    </location>
</feature>
<evidence type="ECO:0000256" key="1">
    <source>
        <dbReference type="SAM" id="MobiDB-lite"/>
    </source>
</evidence>
<dbReference type="STRING" id="530584.SAMN05421630_10350"/>
<reference evidence="3 4" key="1">
    <citation type="submission" date="2016-10" db="EMBL/GenBank/DDBJ databases">
        <authorList>
            <person name="de Groot N.N."/>
        </authorList>
    </citation>
    <scope>NUCLEOTIDE SEQUENCE [LARGE SCALE GENOMIC DNA]</scope>
    <source>
        <strain evidence="3 4">CGMCC 4.5506</strain>
    </source>
</reference>
<sequence>MAWQDELRRLDAELASGQIAHDQHRRLREDILAEASSGPAISPLAARNREAKAANGAAHDSPATGEVTEVMTPPDPNDPTLLLTTTRPTTAPSPADYRPTDSMPYPPPSAQKAHRPQPSAPHPGNTNGTAQQPVELTVPITRVPTGPVAGPPPRQAPPLPDWAEPPASKGKTGTWLLVSLGVLIALGAVIGGAWWLGTSGDKATPGSAMPAASSGPDGSEVALADKLPVLPGEPSPANSTMTVDKGADLGLYSTTDAQAMRDSGAKEVIYRASAEGESLTDGYTVIVIPADDSGAATSLTDQLSRTVTEGGFTAEPLADREGFVALSRTDSSGRVSVVWYVSGNVTVGVGVSQAPSADENVLRQRLLDTLTSVTAVLPLR</sequence>
<evidence type="ECO:0000256" key="2">
    <source>
        <dbReference type="SAM" id="Phobius"/>
    </source>
</evidence>
<evidence type="ECO:0000313" key="4">
    <source>
        <dbReference type="Proteomes" id="UP000199494"/>
    </source>
</evidence>
<evidence type="ECO:0000313" key="3">
    <source>
        <dbReference type="EMBL" id="SDC64977.1"/>
    </source>
</evidence>
<keyword evidence="2" id="KW-1133">Transmembrane helix</keyword>
<name>A0A222VIH3_9PSEU</name>
<dbReference type="KEGG" id="pmad:BAY61_00495"/>
<dbReference type="OrthoDB" id="3610689at2"/>
<keyword evidence="2" id="KW-0812">Transmembrane</keyword>
<feature type="region of interest" description="Disordered" evidence="1">
    <location>
        <begin position="36"/>
        <end position="131"/>
    </location>
</feature>
<dbReference type="EMBL" id="FMZE01000003">
    <property type="protein sequence ID" value="SDC64977.1"/>
    <property type="molecule type" value="Genomic_DNA"/>
</dbReference>